<sequence>MQSQRNDRNDHFRKELFTRWTTGLEPLEQRVSIFSHIRDIPYAIVPEWRDFEDVEKKMVIANRGWCGPKHHLLAWMFHSLGIEIRYTYIPFRWQNQKVEYPQELRELLPYIPTSTHLCCTALLNGTWRLLDATWDPPLRIVGFFVNEPWDGMSETIPAVTGFEPNDRDSALSDPSSWEKRREFVKVLNTWLEEIREETNQFKQ</sequence>
<dbReference type="GeneID" id="97548018"/>
<dbReference type="AlphaFoldDB" id="A0A2V2N0N0"/>
<gene>
    <name evidence="1" type="ORF">DK846_08995</name>
</gene>
<evidence type="ECO:0008006" key="3">
    <source>
        <dbReference type="Google" id="ProtNLM"/>
    </source>
</evidence>
<organism evidence="1 2">
    <name type="scientific">Methanospirillum lacunae</name>
    <dbReference type="NCBI Taxonomy" id="668570"/>
    <lineage>
        <taxon>Archaea</taxon>
        <taxon>Methanobacteriati</taxon>
        <taxon>Methanobacteriota</taxon>
        <taxon>Stenosarchaea group</taxon>
        <taxon>Methanomicrobia</taxon>
        <taxon>Methanomicrobiales</taxon>
        <taxon>Methanospirillaceae</taxon>
        <taxon>Methanospirillum</taxon>
    </lineage>
</organism>
<evidence type="ECO:0000313" key="1">
    <source>
        <dbReference type="EMBL" id="PWR72115.1"/>
    </source>
</evidence>
<reference evidence="1 2" key="1">
    <citation type="submission" date="2018-05" db="EMBL/GenBank/DDBJ databases">
        <title>Draft genome of Methanospirillum lacunae Ki8-1.</title>
        <authorList>
            <person name="Dueholm M.S."/>
            <person name="Nielsen P.H."/>
            <person name="Bakmann L.F."/>
            <person name="Otzen D.E."/>
        </authorList>
    </citation>
    <scope>NUCLEOTIDE SEQUENCE [LARGE SCALE GENOMIC DNA]</scope>
    <source>
        <strain evidence="1 2">Ki8-1</strain>
    </source>
</reference>
<comment type="caution">
    <text evidence="1">The sequence shown here is derived from an EMBL/GenBank/DDBJ whole genome shotgun (WGS) entry which is preliminary data.</text>
</comment>
<dbReference type="Proteomes" id="UP000245657">
    <property type="component" value="Unassembled WGS sequence"/>
</dbReference>
<protein>
    <recommendedName>
        <fullName evidence="3">Transglutaminase-like domain-containing protein</fullName>
    </recommendedName>
</protein>
<dbReference type="SUPFAM" id="SSF54001">
    <property type="entry name" value="Cysteine proteinases"/>
    <property type="match status" value="1"/>
</dbReference>
<dbReference type="RefSeq" id="WP_109968605.1">
    <property type="nucleotide sequence ID" value="NZ_CP176093.1"/>
</dbReference>
<proteinExistence type="predicted"/>
<dbReference type="EMBL" id="QGMY01000007">
    <property type="protein sequence ID" value="PWR72115.1"/>
    <property type="molecule type" value="Genomic_DNA"/>
</dbReference>
<accession>A0A2V2N0N0</accession>
<dbReference type="InterPro" id="IPR038765">
    <property type="entry name" value="Papain-like_cys_pep_sf"/>
</dbReference>
<evidence type="ECO:0000313" key="2">
    <source>
        <dbReference type="Proteomes" id="UP000245657"/>
    </source>
</evidence>
<dbReference type="OrthoDB" id="115565at2157"/>
<keyword evidence="2" id="KW-1185">Reference proteome</keyword>
<name>A0A2V2N0N0_9EURY</name>